<dbReference type="Proteomes" id="UP000826271">
    <property type="component" value="Unassembled WGS sequence"/>
</dbReference>
<feature type="domain" description="DUF4378" evidence="2">
    <location>
        <begin position="611"/>
        <end position="756"/>
    </location>
</feature>
<feature type="compositionally biased region" description="Polar residues" evidence="1">
    <location>
        <begin position="97"/>
        <end position="111"/>
    </location>
</feature>
<comment type="caution">
    <text evidence="3">The sequence shown here is derived from an EMBL/GenBank/DDBJ whole genome shotgun (WGS) entry which is preliminary data.</text>
</comment>
<keyword evidence="4" id="KW-1185">Reference proteome</keyword>
<dbReference type="AlphaFoldDB" id="A0AAV6XWD6"/>
<evidence type="ECO:0000256" key="1">
    <source>
        <dbReference type="SAM" id="MobiDB-lite"/>
    </source>
</evidence>
<evidence type="ECO:0000313" key="3">
    <source>
        <dbReference type="EMBL" id="KAG8387044.1"/>
    </source>
</evidence>
<reference evidence="3" key="1">
    <citation type="submission" date="2019-10" db="EMBL/GenBank/DDBJ databases">
        <authorList>
            <person name="Zhang R."/>
            <person name="Pan Y."/>
            <person name="Wang J."/>
            <person name="Ma R."/>
            <person name="Yu S."/>
        </authorList>
    </citation>
    <scope>NUCLEOTIDE SEQUENCE</scope>
    <source>
        <strain evidence="3">LA-IB0</strain>
        <tissue evidence="3">Leaf</tissue>
    </source>
</reference>
<proteinExistence type="predicted"/>
<feature type="compositionally biased region" description="Basic and acidic residues" evidence="1">
    <location>
        <begin position="340"/>
        <end position="367"/>
    </location>
</feature>
<evidence type="ECO:0000313" key="4">
    <source>
        <dbReference type="Proteomes" id="UP000826271"/>
    </source>
</evidence>
<sequence length="762" mass="85732">MDCRKRWQENSRNSVIGTLMGLHELPSQQPFHEKHRVLSESYIDKAASIGLRPGSSLSTRRSSSANSQIVHGVKCVSEVQISKIKHDHFVEKCANSNTSKVKPGKINQTPSRAPLSKSFSRARDEDRKLMGQKGEHCALGNVLRDLQKLDHDLPVGDRSALGIDYMNKSLKSQLETLDKPSLVSNSIGPPKPMSKNITYDLVSPRTGCIVCPRNLKRISRQERQRSKFDVPSSLANGCKNQSIRRWNTAKDVQEVVVSGMGQTLKEVLALADEKSTPRNLNHGLGKKGLSTLSSLQSSSLGSCSPSVFSSIDIRENDHIKGLPVLEFEAMGETLPSGWDLKQDESTSRDNYSEEQKNSQKDVLEPKGEKDLEQFKGSAGVNDTSSLSSELSELSNGYISCSGSEYSNPEASVHGSEMDNSSENDSHREIAVIQRDAKSSFGNLSSKYINDDMLARAEAVSIGVCSRINGDHQSEPSTVVPSGEGGHASYVREVFSREASLNEFSEEESSHSNFSKMGPPKFQHDLKRTNQHSPDSVLEPLDVQIYSSFEHFENIGLRLQLQDLNFKPEENYSEGSVMVISGDEDTEENIDDLAQEGRNVKTWFGDDQSRNFSYLVDVLDESEIFGKKSFMDFKKWHSLDCPINSFIFEALEKKYGKQTSWKKSERQLLFDRINSGLVDIFYPVIHFHSSMKRRVCSSWRRDEVEDELWMVLISQEKEKRKDYLSEKALGNWLEFEEGIHIICRELETSIFDELVNELVSLWD</sequence>
<accession>A0AAV6XWD6</accession>
<dbReference type="EMBL" id="WHWC01000003">
    <property type="protein sequence ID" value="KAG8387044.1"/>
    <property type="molecule type" value="Genomic_DNA"/>
</dbReference>
<dbReference type="InterPro" id="IPR025486">
    <property type="entry name" value="DUF4378"/>
</dbReference>
<gene>
    <name evidence="3" type="ORF">BUALT_Bualt03G0212100</name>
</gene>
<evidence type="ECO:0000259" key="2">
    <source>
        <dbReference type="Pfam" id="PF14309"/>
    </source>
</evidence>
<feature type="region of interest" description="Disordered" evidence="1">
    <location>
        <begin position="502"/>
        <end position="529"/>
    </location>
</feature>
<dbReference type="PANTHER" id="PTHR46836:SF7">
    <property type="entry name" value="PHOSPHATIDYLINOSITOL N-ACETYGLUCOSAMINLYTRANSFERASE SUBUNIT P-LIKE PROTEIN"/>
    <property type="match status" value="1"/>
</dbReference>
<name>A0AAV6XWD6_9LAMI</name>
<dbReference type="Pfam" id="PF14309">
    <property type="entry name" value="DUF4378"/>
    <property type="match status" value="1"/>
</dbReference>
<feature type="region of interest" description="Disordered" evidence="1">
    <location>
        <begin position="97"/>
        <end position="119"/>
    </location>
</feature>
<protein>
    <recommendedName>
        <fullName evidence="2">DUF4378 domain-containing protein</fullName>
    </recommendedName>
</protein>
<feature type="region of interest" description="Disordered" evidence="1">
    <location>
        <begin position="335"/>
        <end position="367"/>
    </location>
</feature>
<organism evidence="3 4">
    <name type="scientific">Buddleja alternifolia</name>
    <dbReference type="NCBI Taxonomy" id="168488"/>
    <lineage>
        <taxon>Eukaryota</taxon>
        <taxon>Viridiplantae</taxon>
        <taxon>Streptophyta</taxon>
        <taxon>Embryophyta</taxon>
        <taxon>Tracheophyta</taxon>
        <taxon>Spermatophyta</taxon>
        <taxon>Magnoliopsida</taxon>
        <taxon>eudicotyledons</taxon>
        <taxon>Gunneridae</taxon>
        <taxon>Pentapetalae</taxon>
        <taxon>asterids</taxon>
        <taxon>lamiids</taxon>
        <taxon>Lamiales</taxon>
        <taxon>Scrophulariaceae</taxon>
        <taxon>Buddlejeae</taxon>
        <taxon>Buddleja</taxon>
    </lineage>
</organism>
<dbReference type="PANTHER" id="PTHR46836">
    <property type="entry name" value="AFADIN"/>
    <property type="match status" value="1"/>
</dbReference>